<evidence type="ECO:0000313" key="8">
    <source>
        <dbReference type="Proteomes" id="UP001596087"/>
    </source>
</evidence>
<evidence type="ECO:0000256" key="6">
    <source>
        <dbReference type="SAM" id="MobiDB-lite"/>
    </source>
</evidence>
<evidence type="ECO:0000256" key="2">
    <source>
        <dbReference type="ARBA" id="ARBA00010961"/>
    </source>
</evidence>
<name>A0ABW0BGU0_9ACTN</name>
<feature type="region of interest" description="Disordered" evidence="6">
    <location>
        <begin position="150"/>
        <end position="178"/>
    </location>
</feature>
<proteinExistence type="inferred from homology"/>
<reference evidence="8" key="1">
    <citation type="journal article" date="2019" name="Int. J. Syst. Evol. Microbiol.">
        <title>The Global Catalogue of Microorganisms (GCM) 10K type strain sequencing project: providing services to taxonomists for standard genome sequencing and annotation.</title>
        <authorList>
            <consortium name="The Broad Institute Genomics Platform"/>
            <consortium name="The Broad Institute Genome Sequencing Center for Infectious Disease"/>
            <person name="Wu L."/>
            <person name="Ma J."/>
        </authorList>
    </citation>
    <scope>NUCLEOTIDE SEQUENCE [LARGE SCALE GENOMIC DNA]</scope>
    <source>
        <strain evidence="8">DFY41</strain>
    </source>
</reference>
<comment type="similarity">
    <text evidence="2">Belongs to the transposase mutator family.</text>
</comment>
<dbReference type="Proteomes" id="UP001596087">
    <property type="component" value="Unassembled WGS sequence"/>
</dbReference>
<dbReference type="EMBL" id="JBHSKD010000006">
    <property type="protein sequence ID" value="MFC5176183.1"/>
    <property type="molecule type" value="Genomic_DNA"/>
</dbReference>
<protein>
    <submittedName>
        <fullName evidence="7">Transposase</fullName>
    </submittedName>
</protein>
<accession>A0ABW0BGU0</accession>
<keyword evidence="3" id="KW-0815">Transposition</keyword>
<feature type="compositionally biased region" description="Low complexity" evidence="6">
    <location>
        <begin position="160"/>
        <end position="171"/>
    </location>
</feature>
<gene>
    <name evidence="7" type="ORF">ACFPGP_05840</name>
</gene>
<dbReference type="InterPro" id="IPR001207">
    <property type="entry name" value="Transposase_mutator"/>
</dbReference>
<evidence type="ECO:0000256" key="4">
    <source>
        <dbReference type="ARBA" id="ARBA00023125"/>
    </source>
</evidence>
<evidence type="ECO:0000256" key="5">
    <source>
        <dbReference type="ARBA" id="ARBA00023172"/>
    </source>
</evidence>
<evidence type="ECO:0000313" key="7">
    <source>
        <dbReference type="EMBL" id="MFC5176183.1"/>
    </source>
</evidence>
<evidence type="ECO:0000256" key="1">
    <source>
        <dbReference type="ARBA" id="ARBA00002190"/>
    </source>
</evidence>
<keyword evidence="8" id="KW-1185">Reference proteome</keyword>
<dbReference type="RefSeq" id="WP_378588172.1">
    <property type="nucleotide sequence ID" value="NZ_JBHSKD010000006.1"/>
</dbReference>
<dbReference type="Pfam" id="PF00872">
    <property type="entry name" value="Transposase_mut"/>
    <property type="match status" value="1"/>
</dbReference>
<comment type="function">
    <text evidence="1">Required for the transposition of the insertion element.</text>
</comment>
<evidence type="ECO:0000256" key="3">
    <source>
        <dbReference type="ARBA" id="ARBA00022578"/>
    </source>
</evidence>
<organism evidence="7 8">
    <name type="scientific">Nocardioides taihuensis</name>
    <dbReference type="NCBI Taxonomy" id="1835606"/>
    <lineage>
        <taxon>Bacteria</taxon>
        <taxon>Bacillati</taxon>
        <taxon>Actinomycetota</taxon>
        <taxon>Actinomycetes</taxon>
        <taxon>Propionibacteriales</taxon>
        <taxon>Nocardioidaceae</taxon>
        <taxon>Nocardioides</taxon>
    </lineage>
</organism>
<feature type="region of interest" description="Disordered" evidence="6">
    <location>
        <begin position="105"/>
        <end position="130"/>
    </location>
</feature>
<comment type="caution">
    <text evidence="7">The sequence shown here is derived from an EMBL/GenBank/DDBJ whole genome shotgun (WGS) entry which is preliminary data.</text>
</comment>
<keyword evidence="5" id="KW-0233">DNA recombination</keyword>
<sequence>MRWRWRPTSTASPLGRLTTWLPPSAWWSRWWWSWPPTGDLRTSTPVWGRRGFRTIIARPEATTVAATWDGVHEQLAKPWPKIGPLMDDAKTGMLAFTGFPRSHGDDLIDRPLGASERGNQAPRPRRRDLPNDAAATHLVGAILAPPAGRCLLGEPREWSSTRSTSGATGRAVRPRGRR</sequence>
<keyword evidence="4" id="KW-0238">DNA-binding</keyword>